<feature type="transmembrane region" description="Helical" evidence="6">
    <location>
        <begin position="208"/>
        <end position="228"/>
    </location>
</feature>
<proteinExistence type="predicted"/>
<dbReference type="RefSeq" id="WP_004021905.1">
    <property type="nucleotide sequence ID" value="NZ_CABEIC010000002.1"/>
</dbReference>
<organism evidence="8 9">
    <name type="scientific">Gordonia terrae</name>
    <dbReference type="NCBI Taxonomy" id="2055"/>
    <lineage>
        <taxon>Bacteria</taxon>
        <taxon>Bacillati</taxon>
        <taxon>Actinomycetota</taxon>
        <taxon>Actinomycetes</taxon>
        <taxon>Mycobacteriales</taxon>
        <taxon>Gordoniaceae</taxon>
        <taxon>Gordonia</taxon>
    </lineage>
</organism>
<dbReference type="PROSITE" id="PS50850">
    <property type="entry name" value="MFS"/>
    <property type="match status" value="1"/>
</dbReference>
<dbReference type="Pfam" id="PF07690">
    <property type="entry name" value="MFS_1"/>
    <property type="match status" value="1"/>
</dbReference>
<feature type="transmembrane region" description="Helical" evidence="6">
    <location>
        <begin position="121"/>
        <end position="143"/>
    </location>
</feature>
<feature type="transmembrane region" description="Helical" evidence="6">
    <location>
        <begin position="362"/>
        <end position="387"/>
    </location>
</feature>
<feature type="transmembrane region" description="Helical" evidence="6">
    <location>
        <begin position="305"/>
        <end position="323"/>
    </location>
</feature>
<dbReference type="AlphaFoldDB" id="A0AAD0K5F5"/>
<evidence type="ECO:0000256" key="5">
    <source>
        <dbReference type="SAM" id="MobiDB-lite"/>
    </source>
</evidence>
<keyword evidence="4 6" id="KW-0472">Membrane</keyword>
<evidence type="ECO:0000313" key="9">
    <source>
        <dbReference type="Proteomes" id="UP000247118"/>
    </source>
</evidence>
<keyword evidence="3 6" id="KW-1133">Transmembrane helix</keyword>
<dbReference type="Proteomes" id="UP000247118">
    <property type="component" value="Chromosome"/>
</dbReference>
<feature type="transmembrane region" description="Helical" evidence="6">
    <location>
        <begin position="181"/>
        <end position="202"/>
    </location>
</feature>
<evidence type="ECO:0000313" key="8">
    <source>
        <dbReference type="EMBL" id="AWO83478.1"/>
    </source>
</evidence>
<name>A0AAD0K5F5_9ACTN</name>
<feature type="transmembrane region" description="Helical" evidence="6">
    <location>
        <begin position="265"/>
        <end position="285"/>
    </location>
</feature>
<dbReference type="Gene3D" id="1.20.1250.20">
    <property type="entry name" value="MFS general substrate transporter like domains"/>
    <property type="match status" value="2"/>
</dbReference>
<sequence>MPVTTTSGSGPGKRPGFAARASSGEATQTTDFEAGRTPRGLGPRGESRAGAWGLTALLVSLYVINYADKAVLGIIAQPLREELGLSSSQIGLVGSLFFLTFTIGGFFAGLLNRWMTLRWSLVLLALCWAAAMLPMVMVASFAVLILSRLFLGLAEGPSSALLHTAAYSWHPPARRALPGALLAGAASISKIAIAPLLAVITVSFGWRWALISLAAGGLVWCVVWLSTWRNGPYIASGKASKKTPAASADAEPATPWISIFRSRTFVTGALVVMSVYALVSVVLTWLPSYFEEGLGYSRLQSGSMFAFPSIVGLVLMVLSSITSDRMISKGATSRMLRIVVPSVGVLVSGVLLFLLPSVGTPIIAVAILSIGYGFAATVFPLFNAAVAEICPPRQTAGTLGVFLAIMAIGGLVAPYATGVIVDAAATPAEGYATAFQVLGIVAAVCALLALVFADPERDRARLRPHAPAVEGATP</sequence>
<protein>
    <submittedName>
        <fullName evidence="8">MFS transporter</fullName>
    </submittedName>
</protein>
<dbReference type="InterPro" id="IPR050382">
    <property type="entry name" value="MFS_Na/Anion_cotransporter"/>
</dbReference>
<evidence type="ECO:0000256" key="6">
    <source>
        <dbReference type="SAM" id="Phobius"/>
    </source>
</evidence>
<evidence type="ECO:0000259" key="7">
    <source>
        <dbReference type="PROSITE" id="PS50850"/>
    </source>
</evidence>
<dbReference type="KEGG" id="gta:BCM27_07955"/>
<gene>
    <name evidence="8" type="ORF">DLJ61_08035</name>
</gene>
<accession>A0AAD0K5F5</accession>
<feature type="transmembrane region" description="Helical" evidence="6">
    <location>
        <begin position="399"/>
        <end position="421"/>
    </location>
</feature>
<feature type="transmembrane region" description="Helical" evidence="6">
    <location>
        <begin position="87"/>
        <end position="109"/>
    </location>
</feature>
<dbReference type="GO" id="GO:0005886">
    <property type="term" value="C:plasma membrane"/>
    <property type="evidence" value="ECO:0007669"/>
    <property type="project" value="UniProtKB-SubCell"/>
</dbReference>
<dbReference type="InterPro" id="IPR036259">
    <property type="entry name" value="MFS_trans_sf"/>
</dbReference>
<reference evidence="8 9" key="1">
    <citation type="submission" date="2018-05" db="EMBL/GenBank/DDBJ databases">
        <title>Complete genome sequence of Gordonia terrae NRRL B-16283.</title>
        <authorList>
            <person name="Garlena R.A."/>
            <person name="Russell D.A."/>
            <person name="Hatfull G.F."/>
        </authorList>
    </citation>
    <scope>NUCLEOTIDE SEQUENCE [LARGE SCALE GENOMIC DNA]</scope>
    <source>
        <strain evidence="8 9">NRRL B-16283</strain>
    </source>
</reference>
<evidence type="ECO:0000256" key="3">
    <source>
        <dbReference type="ARBA" id="ARBA00022989"/>
    </source>
</evidence>
<keyword evidence="2 6" id="KW-0812">Transmembrane</keyword>
<feature type="domain" description="Major facilitator superfamily (MFS) profile" evidence="7">
    <location>
        <begin position="54"/>
        <end position="457"/>
    </location>
</feature>
<dbReference type="PANTHER" id="PTHR11662:SF450">
    <property type="entry name" value="BLR1003 PROTEIN"/>
    <property type="match status" value="1"/>
</dbReference>
<comment type="subcellular location">
    <subcellularLocation>
        <location evidence="1">Cell membrane</location>
        <topology evidence="1">Multi-pass membrane protein</topology>
    </subcellularLocation>
</comment>
<dbReference type="InterPro" id="IPR011701">
    <property type="entry name" value="MFS"/>
</dbReference>
<dbReference type="InterPro" id="IPR020846">
    <property type="entry name" value="MFS_dom"/>
</dbReference>
<evidence type="ECO:0000256" key="1">
    <source>
        <dbReference type="ARBA" id="ARBA00004651"/>
    </source>
</evidence>
<dbReference type="PANTHER" id="PTHR11662">
    <property type="entry name" value="SOLUTE CARRIER FAMILY 17"/>
    <property type="match status" value="1"/>
</dbReference>
<evidence type="ECO:0000256" key="2">
    <source>
        <dbReference type="ARBA" id="ARBA00022692"/>
    </source>
</evidence>
<dbReference type="GeneID" id="32687702"/>
<feature type="transmembrane region" description="Helical" evidence="6">
    <location>
        <begin position="433"/>
        <end position="453"/>
    </location>
</feature>
<feature type="transmembrane region" description="Helical" evidence="6">
    <location>
        <begin position="149"/>
        <end position="169"/>
    </location>
</feature>
<feature type="region of interest" description="Disordered" evidence="5">
    <location>
        <begin position="1"/>
        <end position="46"/>
    </location>
</feature>
<dbReference type="EMBL" id="CP029604">
    <property type="protein sequence ID" value="AWO83478.1"/>
    <property type="molecule type" value="Genomic_DNA"/>
</dbReference>
<feature type="transmembrane region" description="Helical" evidence="6">
    <location>
        <begin position="335"/>
        <end position="356"/>
    </location>
</feature>
<dbReference type="GO" id="GO:0022857">
    <property type="term" value="F:transmembrane transporter activity"/>
    <property type="evidence" value="ECO:0007669"/>
    <property type="project" value="InterPro"/>
</dbReference>
<feature type="transmembrane region" description="Helical" evidence="6">
    <location>
        <begin position="49"/>
        <end position="67"/>
    </location>
</feature>
<evidence type="ECO:0000256" key="4">
    <source>
        <dbReference type="ARBA" id="ARBA00023136"/>
    </source>
</evidence>
<dbReference type="SUPFAM" id="SSF103473">
    <property type="entry name" value="MFS general substrate transporter"/>
    <property type="match status" value="1"/>
</dbReference>